<dbReference type="OrthoDB" id="74537at2759"/>
<evidence type="ECO:0000256" key="3">
    <source>
        <dbReference type="ARBA" id="ARBA00022833"/>
    </source>
</evidence>
<gene>
    <name evidence="6" type="ORF">SDRG_04991</name>
</gene>
<name>T0S3P7_SAPDV</name>
<dbReference type="InParanoid" id="T0S3P7"/>
<dbReference type="PANTHER" id="PTHR20930">
    <property type="entry name" value="OVARIAN CARCINOMA ANTIGEN CA125-RELATED"/>
    <property type="match status" value="1"/>
</dbReference>
<dbReference type="Gene3D" id="3.30.60.90">
    <property type="match status" value="2"/>
</dbReference>
<evidence type="ECO:0000259" key="5">
    <source>
        <dbReference type="PROSITE" id="PS50135"/>
    </source>
</evidence>
<dbReference type="InterPro" id="IPR000433">
    <property type="entry name" value="Znf_ZZ"/>
</dbReference>
<dbReference type="AlphaFoldDB" id="T0S3P7"/>
<evidence type="ECO:0000256" key="1">
    <source>
        <dbReference type="ARBA" id="ARBA00022723"/>
    </source>
</evidence>
<dbReference type="GO" id="GO:0008270">
    <property type="term" value="F:zinc ion binding"/>
    <property type="evidence" value="ECO:0007669"/>
    <property type="project" value="UniProtKB-KW"/>
</dbReference>
<dbReference type="GO" id="GO:0000407">
    <property type="term" value="C:phagophore assembly site"/>
    <property type="evidence" value="ECO:0007669"/>
    <property type="project" value="TreeGrafter"/>
</dbReference>
<evidence type="ECO:0000313" key="7">
    <source>
        <dbReference type="Proteomes" id="UP000030762"/>
    </source>
</evidence>
<organism evidence="6 7">
    <name type="scientific">Saprolegnia diclina (strain VS20)</name>
    <dbReference type="NCBI Taxonomy" id="1156394"/>
    <lineage>
        <taxon>Eukaryota</taxon>
        <taxon>Sar</taxon>
        <taxon>Stramenopiles</taxon>
        <taxon>Oomycota</taxon>
        <taxon>Saprolegniomycetes</taxon>
        <taxon>Saprolegniales</taxon>
        <taxon>Saprolegniaceae</taxon>
        <taxon>Saprolegnia</taxon>
    </lineage>
</organism>
<dbReference type="CDD" id="cd02340">
    <property type="entry name" value="ZZ_NBR1_like"/>
    <property type="match status" value="1"/>
</dbReference>
<dbReference type="SUPFAM" id="SSF57850">
    <property type="entry name" value="RING/U-box"/>
    <property type="match status" value="2"/>
</dbReference>
<keyword evidence="1" id="KW-0479">Metal-binding</keyword>
<evidence type="ECO:0000256" key="2">
    <source>
        <dbReference type="ARBA" id="ARBA00022771"/>
    </source>
</evidence>
<dbReference type="PROSITE" id="PS01357">
    <property type="entry name" value="ZF_ZZ_1"/>
    <property type="match status" value="1"/>
</dbReference>
<dbReference type="Pfam" id="PF00569">
    <property type="entry name" value="ZZ"/>
    <property type="match status" value="1"/>
</dbReference>
<evidence type="ECO:0000256" key="4">
    <source>
        <dbReference type="PROSITE-ProRule" id="PRU00228"/>
    </source>
</evidence>
<accession>T0S3P7</accession>
<dbReference type="STRING" id="1156394.T0S3P7"/>
<dbReference type="InterPro" id="IPR043145">
    <property type="entry name" value="Znf_ZZ_sf"/>
</dbReference>
<keyword evidence="3" id="KW-0862">Zinc</keyword>
<dbReference type="Proteomes" id="UP000030762">
    <property type="component" value="Unassembled WGS sequence"/>
</dbReference>
<dbReference type="SMART" id="SM00291">
    <property type="entry name" value="ZnF_ZZ"/>
    <property type="match status" value="2"/>
</dbReference>
<sequence length="531" mass="56731">MFGSSSSSSSFYPPSPAFGRPKSAAVTRVASMTSDAAARRWANDNGLAIMNVSWEDAARNKNSAYGPCISDMTLVVENTWMPVLRVPNFSDPIMSIPTSKIMVTVGNESPHNVPLTKISLHEYLDNIHKYTELERSLYAPAHDHQALVSTQACFLPIEEATGKAEFHVGLTNYQARENDPAVLVLVCTDTGTSAQVMTQRSATLFCNNKGSKHTFIAERLSTDRAKRGVATTGAMTEAEEARNYVMIIQIPLEQKPVSFGTGGFGASSGFSGFGVASSTSFGGSPGMAFGAAQQCNMAATPFAMPATSAFSFGAPSTPNVEAAMVGLSDAKGPFPKISAFSHVRRNAKYPIRVTVQFYQATSNGVVSAAILQDLASKMDQVKTNATWWGSLVTPAATPPLFGAANSVFNPHAGVNCDMCRSELTTSVRYKCAFCADYDVCANCIEHADTQHPHPFLRLTKASAAYGAKTYAVMNRANVSHNVACSSCKANIVGVLHQCTHCPNIRLCEACEATTGHGDFQHPLIKVFQAAV</sequence>
<evidence type="ECO:0000313" key="6">
    <source>
        <dbReference type="EMBL" id="EQC37387.1"/>
    </source>
</evidence>
<dbReference type="VEuPathDB" id="FungiDB:SDRG_04991"/>
<reference evidence="6 7" key="1">
    <citation type="submission" date="2012-04" db="EMBL/GenBank/DDBJ databases">
        <title>The Genome Sequence of Saprolegnia declina VS20.</title>
        <authorList>
            <consortium name="The Broad Institute Genome Sequencing Platform"/>
            <person name="Russ C."/>
            <person name="Nusbaum C."/>
            <person name="Tyler B."/>
            <person name="van West P."/>
            <person name="Dieguez-Uribeondo J."/>
            <person name="de Bruijn I."/>
            <person name="Tripathy S."/>
            <person name="Jiang R."/>
            <person name="Young S.K."/>
            <person name="Zeng Q."/>
            <person name="Gargeya S."/>
            <person name="Fitzgerald M."/>
            <person name="Haas B."/>
            <person name="Abouelleil A."/>
            <person name="Alvarado L."/>
            <person name="Arachchi H.M."/>
            <person name="Berlin A."/>
            <person name="Chapman S.B."/>
            <person name="Goldberg J."/>
            <person name="Griggs A."/>
            <person name="Gujja S."/>
            <person name="Hansen M."/>
            <person name="Howarth C."/>
            <person name="Imamovic A."/>
            <person name="Larimer J."/>
            <person name="McCowen C."/>
            <person name="Montmayeur A."/>
            <person name="Murphy C."/>
            <person name="Neiman D."/>
            <person name="Pearson M."/>
            <person name="Priest M."/>
            <person name="Roberts A."/>
            <person name="Saif S."/>
            <person name="Shea T."/>
            <person name="Sisk P."/>
            <person name="Sykes S."/>
            <person name="Wortman J."/>
            <person name="Nusbaum C."/>
            <person name="Birren B."/>
        </authorList>
    </citation>
    <scope>NUCLEOTIDE SEQUENCE [LARGE SCALE GENOMIC DNA]</scope>
    <source>
        <strain evidence="6 7">VS20</strain>
    </source>
</reference>
<dbReference type="GO" id="GO:0016236">
    <property type="term" value="P:macroautophagy"/>
    <property type="evidence" value="ECO:0007669"/>
    <property type="project" value="TreeGrafter"/>
</dbReference>
<dbReference type="GO" id="GO:0043130">
    <property type="term" value="F:ubiquitin binding"/>
    <property type="evidence" value="ECO:0007669"/>
    <property type="project" value="TreeGrafter"/>
</dbReference>
<keyword evidence="2 4" id="KW-0863">Zinc-finger</keyword>
<dbReference type="EMBL" id="JH767144">
    <property type="protein sequence ID" value="EQC37387.1"/>
    <property type="molecule type" value="Genomic_DNA"/>
</dbReference>
<dbReference type="PANTHER" id="PTHR20930:SF0">
    <property type="entry name" value="PROTEIN ILRUN"/>
    <property type="match status" value="1"/>
</dbReference>
<dbReference type="PROSITE" id="PS50135">
    <property type="entry name" value="ZF_ZZ_2"/>
    <property type="match status" value="1"/>
</dbReference>
<proteinExistence type="predicted"/>
<dbReference type="GeneID" id="19945718"/>
<dbReference type="RefSeq" id="XP_008608907.1">
    <property type="nucleotide sequence ID" value="XM_008610685.1"/>
</dbReference>
<keyword evidence="7" id="KW-1185">Reference proteome</keyword>
<protein>
    <recommendedName>
        <fullName evidence="5">ZZ-type domain-containing protein</fullName>
    </recommendedName>
</protein>
<dbReference type="OMA" id="HAGVNCD"/>
<feature type="domain" description="ZZ-type" evidence="5">
    <location>
        <begin position="411"/>
        <end position="463"/>
    </location>
</feature>